<dbReference type="RefSeq" id="WP_321397099.1">
    <property type="nucleotide sequence ID" value="NZ_CP139487.1"/>
</dbReference>
<dbReference type="InterPro" id="IPR011060">
    <property type="entry name" value="RibuloseP-bd_barrel"/>
</dbReference>
<dbReference type="Pfam" id="PF00977">
    <property type="entry name" value="His_biosynth"/>
    <property type="match status" value="1"/>
</dbReference>
<evidence type="ECO:0000256" key="8">
    <source>
        <dbReference type="ARBA" id="ARBA00025475"/>
    </source>
</evidence>
<dbReference type="PANTHER" id="PTHR21235:SF2">
    <property type="entry name" value="IMIDAZOLE GLYCEROL PHOSPHATE SYNTHASE HISHF"/>
    <property type="match status" value="1"/>
</dbReference>
<comment type="similarity">
    <text evidence="2 11">Belongs to the HisA/HisF family.</text>
</comment>
<keyword evidence="7" id="KW-0456">Lyase</keyword>
<dbReference type="CDD" id="cd04731">
    <property type="entry name" value="HisF"/>
    <property type="match status" value="1"/>
</dbReference>
<dbReference type="SUPFAM" id="SSF51366">
    <property type="entry name" value="Ribulose-phoshate binding barrel"/>
    <property type="match status" value="1"/>
</dbReference>
<dbReference type="GO" id="GO:0016829">
    <property type="term" value="F:lyase activity"/>
    <property type="evidence" value="ECO:0007669"/>
    <property type="project" value="UniProtKB-KW"/>
</dbReference>
<dbReference type="InterPro" id="IPR013785">
    <property type="entry name" value="Aldolase_TIM"/>
</dbReference>
<evidence type="ECO:0000256" key="1">
    <source>
        <dbReference type="ARBA" id="ARBA00005091"/>
    </source>
</evidence>
<evidence type="ECO:0000313" key="13">
    <source>
        <dbReference type="Proteomes" id="UP001324634"/>
    </source>
</evidence>
<organism evidence="12 13">
    <name type="scientific">Peredibacter starrii</name>
    <dbReference type="NCBI Taxonomy" id="28202"/>
    <lineage>
        <taxon>Bacteria</taxon>
        <taxon>Pseudomonadati</taxon>
        <taxon>Bdellovibrionota</taxon>
        <taxon>Bacteriovoracia</taxon>
        <taxon>Bacteriovoracales</taxon>
        <taxon>Bacteriovoracaceae</taxon>
        <taxon>Peredibacter</taxon>
    </lineage>
</organism>
<comment type="function">
    <text evidence="8">IGPS catalyzes the conversion of PRFAR and glutamine to IGP, AICAR and glutamate. The HisF subunit catalyzes the cyclization activity that produces IGP and AICAR from PRFAR using the ammonia provided by the HisH subunit.</text>
</comment>
<dbReference type="EMBL" id="CP139487">
    <property type="protein sequence ID" value="WPU65836.1"/>
    <property type="molecule type" value="Genomic_DNA"/>
</dbReference>
<dbReference type="InterPro" id="IPR050064">
    <property type="entry name" value="IGPS_HisA/HisF"/>
</dbReference>
<evidence type="ECO:0000256" key="3">
    <source>
        <dbReference type="ARBA" id="ARBA00011152"/>
    </source>
</evidence>
<sequence>MLKKRIIPVVLLRNGAIVQSRLFKRFQVLGVPSAVVKRLSSWACDELIYLDISPGGSYSFGREDLNYPELSGISDVIELVSKSCLMPLTFGGGIRNIEDIRFRLSLGVDKITLNTAAVENPSLISEASKLFGSQCVVVSVDAKKNTDGRYCILKGGKELQDKCPVKWAQEVEALGAGEILLNSVDRDGTASGFDLELIEQVASNVKIPVIAIGGAGEWSHFEEVLLQTKASAVAAANIFQHSENSVYNLKKYLFDKGFNVRKPLKLSHLSSNL</sequence>
<gene>
    <name evidence="12" type="ORF">SOO65_03670</name>
</gene>
<comment type="catalytic activity">
    <reaction evidence="10">
        <text>5-[(5-phospho-1-deoxy-D-ribulos-1-ylimino)methylamino]-1-(5-phospho-beta-D-ribosyl)imidazole-4-carboxamide + L-glutamine = D-erythro-1-(imidazol-4-yl)glycerol 3-phosphate + 5-amino-1-(5-phospho-beta-D-ribosyl)imidazole-4-carboxamide + L-glutamate + H(+)</text>
        <dbReference type="Rhea" id="RHEA:24793"/>
        <dbReference type="ChEBI" id="CHEBI:15378"/>
        <dbReference type="ChEBI" id="CHEBI:29985"/>
        <dbReference type="ChEBI" id="CHEBI:58278"/>
        <dbReference type="ChEBI" id="CHEBI:58359"/>
        <dbReference type="ChEBI" id="CHEBI:58475"/>
        <dbReference type="ChEBI" id="CHEBI:58525"/>
        <dbReference type="EC" id="4.3.2.10"/>
    </reaction>
</comment>
<dbReference type="Gene3D" id="3.20.20.70">
    <property type="entry name" value="Aldolase class I"/>
    <property type="match status" value="1"/>
</dbReference>
<evidence type="ECO:0000256" key="5">
    <source>
        <dbReference type="ARBA" id="ARBA00022605"/>
    </source>
</evidence>
<evidence type="ECO:0000313" key="12">
    <source>
        <dbReference type="EMBL" id="WPU65836.1"/>
    </source>
</evidence>
<evidence type="ECO:0000256" key="7">
    <source>
        <dbReference type="ARBA" id="ARBA00023239"/>
    </source>
</evidence>
<dbReference type="GO" id="GO:0000107">
    <property type="term" value="F:imidazoleglycerol-phosphate synthase activity"/>
    <property type="evidence" value="ECO:0007669"/>
    <property type="project" value="InterPro"/>
</dbReference>
<dbReference type="Proteomes" id="UP001324634">
    <property type="component" value="Chromosome"/>
</dbReference>
<evidence type="ECO:0000256" key="10">
    <source>
        <dbReference type="ARBA" id="ARBA00047838"/>
    </source>
</evidence>
<dbReference type="PANTHER" id="PTHR21235">
    <property type="entry name" value="IMIDAZOLE GLYCEROL PHOSPHATE SYNTHASE SUBUNIT HISF/H IGP SYNTHASE SUBUNIT HISF/H"/>
    <property type="match status" value="1"/>
</dbReference>
<protein>
    <recommendedName>
        <fullName evidence="4">imidazole glycerol-phosphate synthase</fullName>
        <ecNumber evidence="4">4.3.2.10</ecNumber>
    </recommendedName>
    <alternativeName>
        <fullName evidence="9">IGP synthase cyclase subunit</fullName>
    </alternativeName>
</protein>
<reference evidence="12 13" key="1">
    <citation type="submission" date="2023-11" db="EMBL/GenBank/DDBJ databases">
        <title>Peredibacter starrii A3.12.</title>
        <authorList>
            <person name="Mitchell R.J."/>
        </authorList>
    </citation>
    <scope>NUCLEOTIDE SEQUENCE [LARGE SCALE GENOMIC DNA]</scope>
    <source>
        <strain evidence="12 13">A3.12</strain>
    </source>
</reference>
<dbReference type="EC" id="4.3.2.10" evidence="4"/>
<dbReference type="InterPro" id="IPR006062">
    <property type="entry name" value="His_biosynth"/>
</dbReference>
<comment type="pathway">
    <text evidence="1">Amino-acid biosynthesis; L-histidine biosynthesis; L-histidine from 5-phospho-alpha-D-ribose 1-diphosphate: step 5/9.</text>
</comment>
<keyword evidence="5 11" id="KW-0028">Amino-acid biosynthesis</keyword>
<evidence type="ECO:0000256" key="4">
    <source>
        <dbReference type="ARBA" id="ARBA00012809"/>
    </source>
</evidence>
<dbReference type="AlphaFoldDB" id="A0AAX4HRZ5"/>
<dbReference type="KEGG" id="psti:SOO65_03670"/>
<dbReference type="GO" id="GO:0000105">
    <property type="term" value="P:L-histidine biosynthetic process"/>
    <property type="evidence" value="ECO:0007669"/>
    <property type="project" value="UniProtKB-KW"/>
</dbReference>
<evidence type="ECO:0000256" key="2">
    <source>
        <dbReference type="ARBA" id="ARBA00009667"/>
    </source>
</evidence>
<keyword evidence="6 11" id="KW-0368">Histidine biosynthesis</keyword>
<evidence type="ECO:0000256" key="11">
    <source>
        <dbReference type="RuleBase" id="RU003657"/>
    </source>
</evidence>
<proteinExistence type="inferred from homology"/>
<comment type="subunit">
    <text evidence="3">Heterodimer of HisH and HisF.</text>
</comment>
<keyword evidence="13" id="KW-1185">Reference proteome</keyword>
<name>A0AAX4HRZ5_9BACT</name>
<evidence type="ECO:0000256" key="9">
    <source>
        <dbReference type="ARBA" id="ARBA00030264"/>
    </source>
</evidence>
<dbReference type="InterPro" id="IPR004651">
    <property type="entry name" value="HisF"/>
</dbReference>
<evidence type="ECO:0000256" key="6">
    <source>
        <dbReference type="ARBA" id="ARBA00023102"/>
    </source>
</evidence>
<accession>A0AAX4HRZ5</accession>